<organism evidence="1 2">
    <name type="scientific">Catharanthus roseus</name>
    <name type="common">Madagascar periwinkle</name>
    <name type="synonym">Vinca rosea</name>
    <dbReference type="NCBI Taxonomy" id="4058"/>
    <lineage>
        <taxon>Eukaryota</taxon>
        <taxon>Viridiplantae</taxon>
        <taxon>Streptophyta</taxon>
        <taxon>Embryophyta</taxon>
        <taxon>Tracheophyta</taxon>
        <taxon>Spermatophyta</taxon>
        <taxon>Magnoliopsida</taxon>
        <taxon>eudicotyledons</taxon>
        <taxon>Gunneridae</taxon>
        <taxon>Pentapetalae</taxon>
        <taxon>asterids</taxon>
        <taxon>lamiids</taxon>
        <taxon>Gentianales</taxon>
        <taxon>Apocynaceae</taxon>
        <taxon>Rauvolfioideae</taxon>
        <taxon>Vinceae</taxon>
        <taxon>Catharanthinae</taxon>
        <taxon>Catharanthus</taxon>
    </lineage>
</organism>
<reference evidence="2" key="1">
    <citation type="journal article" date="2023" name="Nat. Plants">
        <title>Single-cell RNA sequencing provides a high-resolution roadmap for understanding the multicellular compartmentation of specialized metabolism.</title>
        <authorList>
            <person name="Sun S."/>
            <person name="Shen X."/>
            <person name="Li Y."/>
            <person name="Li Y."/>
            <person name="Wang S."/>
            <person name="Li R."/>
            <person name="Zhang H."/>
            <person name="Shen G."/>
            <person name="Guo B."/>
            <person name="Wei J."/>
            <person name="Xu J."/>
            <person name="St-Pierre B."/>
            <person name="Chen S."/>
            <person name="Sun C."/>
        </authorList>
    </citation>
    <scope>NUCLEOTIDE SEQUENCE [LARGE SCALE GENOMIC DNA]</scope>
</reference>
<evidence type="ECO:0000313" key="2">
    <source>
        <dbReference type="Proteomes" id="UP001060085"/>
    </source>
</evidence>
<proteinExistence type="predicted"/>
<dbReference type="EMBL" id="CM044708">
    <property type="protein sequence ID" value="KAI5647657.1"/>
    <property type="molecule type" value="Genomic_DNA"/>
</dbReference>
<comment type="caution">
    <text evidence="1">The sequence shown here is derived from an EMBL/GenBank/DDBJ whole genome shotgun (WGS) entry which is preliminary data.</text>
</comment>
<protein>
    <submittedName>
        <fullName evidence="1">Uncharacterized protein</fullName>
    </submittedName>
</protein>
<dbReference type="Proteomes" id="UP001060085">
    <property type="component" value="Linkage Group LG08"/>
</dbReference>
<accession>A0ACB9ZN80</accession>
<name>A0ACB9ZN80_CATRO</name>
<gene>
    <name evidence="1" type="ORF">M9H77_33662</name>
</gene>
<evidence type="ECO:0000313" key="1">
    <source>
        <dbReference type="EMBL" id="KAI5647657.1"/>
    </source>
</evidence>
<sequence>MNTISLVKVVAERFYRCLKGNNYLIALDDIWDIGAWKELKYIYELHPLSFEDSWKLLKIKLSYDDGNFPQNLLDMRKQTAKNCKGRPLAIVVIAGVLANQDSNLAFWKQVGENLKSQVPREGCMDILELSYKHLPHYLKPCFLYLAAYQEDEPIIARRIKLYSGIQDIMQLAHLRYLAFWCDFCVPSSIVNLSRLEFLWLYVIKFPVQKSLFGKRIQMEVENDAKCSKIRCPFTFLYKAIKLSQQVESLNLWVANNVKYFPPVDETWDVEDNGFLNRRTRGTWRQVSSNHNRYFGLKNRPFIILLMKMSWWEWWHVADLQCPIGRDEMKDAEQAEAMLETVCDFMAVV</sequence>
<keyword evidence="2" id="KW-1185">Reference proteome</keyword>